<dbReference type="EMBL" id="RQXT01000013">
    <property type="protein sequence ID" value="RRI01964.1"/>
    <property type="molecule type" value="Genomic_DNA"/>
</dbReference>
<evidence type="ECO:0000313" key="3">
    <source>
        <dbReference type="EMBL" id="RRI01964.1"/>
    </source>
</evidence>
<dbReference type="GO" id="GO:0051213">
    <property type="term" value="F:dioxygenase activity"/>
    <property type="evidence" value="ECO:0007669"/>
    <property type="project" value="UniProtKB-KW"/>
</dbReference>
<reference evidence="3 4" key="1">
    <citation type="submission" date="2018-11" db="EMBL/GenBank/DDBJ databases">
        <title>the genome of Mesorhizobium tamadayense DSM 28320.</title>
        <authorList>
            <person name="Gao J."/>
        </authorList>
    </citation>
    <scope>NUCLEOTIDE SEQUENCE [LARGE SCALE GENOMIC DNA]</scope>
    <source>
        <strain evidence="3 4">DSM 28320</strain>
    </source>
</reference>
<keyword evidence="3" id="KW-0560">Oxidoreductase</keyword>
<evidence type="ECO:0000313" key="4">
    <source>
        <dbReference type="Proteomes" id="UP000273786"/>
    </source>
</evidence>
<proteinExistence type="predicted"/>
<protein>
    <submittedName>
        <fullName evidence="3">Glyoxalase/bleomycin resistance/dioxygenase family protein</fullName>
    </submittedName>
</protein>
<dbReference type="Gene3D" id="3.10.180.10">
    <property type="entry name" value="2,3-Dihydroxybiphenyl 1,2-Dioxygenase, domain 1"/>
    <property type="match status" value="1"/>
</dbReference>
<dbReference type="Pfam" id="PF00903">
    <property type="entry name" value="Glyoxalase"/>
    <property type="match status" value="1"/>
</dbReference>
<sequence>MIKVHGIQHIGLTVPDMEEAVRFFQTMFGAVTVMECGSVDVDDTFMARRLGVPPGRRIKDQRVIRCGNGGNLELFEYSGEAEPGKIKRNSEVGAFHLALAVDDAVAAADRLRAAGVDVLEGPTLISSGPMKGLTWVYLRTPWGQFLELVSTTGPMGYEQGGGPKMWSPIGE</sequence>
<keyword evidence="3" id="KW-0223">Dioxygenase</keyword>
<keyword evidence="4" id="KW-1185">Reference proteome</keyword>
<dbReference type="GO" id="GO:0046872">
    <property type="term" value="F:metal ion binding"/>
    <property type="evidence" value="ECO:0007669"/>
    <property type="project" value="UniProtKB-KW"/>
</dbReference>
<dbReference type="OrthoDB" id="2613830at2"/>
<evidence type="ECO:0000259" key="2">
    <source>
        <dbReference type="PROSITE" id="PS51819"/>
    </source>
</evidence>
<name>A0A3P3FTV9_9HYPH</name>
<dbReference type="PANTHER" id="PTHR43048">
    <property type="entry name" value="METHYLMALONYL-COA EPIMERASE"/>
    <property type="match status" value="1"/>
</dbReference>
<dbReference type="PANTHER" id="PTHR43048:SF6">
    <property type="entry name" value="BLR8189 PROTEIN"/>
    <property type="match status" value="1"/>
</dbReference>
<dbReference type="InterPro" id="IPR037523">
    <property type="entry name" value="VOC_core"/>
</dbReference>
<dbReference type="RefSeq" id="WP_124998810.1">
    <property type="nucleotide sequence ID" value="NZ_RQXT01000013.1"/>
</dbReference>
<gene>
    <name evidence="3" type="ORF">EH240_13070</name>
</gene>
<feature type="domain" description="VOC" evidence="2">
    <location>
        <begin position="6"/>
        <end position="151"/>
    </location>
</feature>
<dbReference type="GO" id="GO:0046491">
    <property type="term" value="P:L-methylmalonyl-CoA metabolic process"/>
    <property type="evidence" value="ECO:0007669"/>
    <property type="project" value="TreeGrafter"/>
</dbReference>
<dbReference type="PROSITE" id="PS51819">
    <property type="entry name" value="VOC"/>
    <property type="match status" value="1"/>
</dbReference>
<accession>A0A3P3FTV9</accession>
<dbReference type="Proteomes" id="UP000273786">
    <property type="component" value="Unassembled WGS sequence"/>
</dbReference>
<dbReference type="SUPFAM" id="SSF54593">
    <property type="entry name" value="Glyoxalase/Bleomycin resistance protein/Dihydroxybiphenyl dioxygenase"/>
    <property type="match status" value="1"/>
</dbReference>
<dbReference type="InterPro" id="IPR029068">
    <property type="entry name" value="Glyas_Bleomycin-R_OHBP_Dase"/>
</dbReference>
<organism evidence="3 4">
    <name type="scientific">Mesorhizobium tamadayense</name>
    <dbReference type="NCBI Taxonomy" id="425306"/>
    <lineage>
        <taxon>Bacteria</taxon>
        <taxon>Pseudomonadati</taxon>
        <taxon>Pseudomonadota</taxon>
        <taxon>Alphaproteobacteria</taxon>
        <taxon>Hyphomicrobiales</taxon>
        <taxon>Phyllobacteriaceae</taxon>
        <taxon>Mesorhizobium</taxon>
    </lineage>
</organism>
<comment type="caution">
    <text evidence="3">The sequence shown here is derived from an EMBL/GenBank/DDBJ whole genome shotgun (WGS) entry which is preliminary data.</text>
</comment>
<dbReference type="GO" id="GO:0004493">
    <property type="term" value="F:methylmalonyl-CoA epimerase activity"/>
    <property type="evidence" value="ECO:0007669"/>
    <property type="project" value="TreeGrafter"/>
</dbReference>
<dbReference type="AlphaFoldDB" id="A0A3P3FTV9"/>
<dbReference type="InterPro" id="IPR051785">
    <property type="entry name" value="MMCE/EMCE_epimerase"/>
</dbReference>
<keyword evidence="1" id="KW-0479">Metal-binding</keyword>
<dbReference type="InterPro" id="IPR004360">
    <property type="entry name" value="Glyas_Fos-R_dOase_dom"/>
</dbReference>
<evidence type="ECO:0000256" key="1">
    <source>
        <dbReference type="ARBA" id="ARBA00022723"/>
    </source>
</evidence>